<feature type="region of interest" description="Disordered" evidence="1">
    <location>
        <begin position="1"/>
        <end position="26"/>
    </location>
</feature>
<evidence type="ECO:0000256" key="1">
    <source>
        <dbReference type="SAM" id="MobiDB-lite"/>
    </source>
</evidence>
<evidence type="ECO:0000313" key="3">
    <source>
        <dbReference type="Proteomes" id="UP000799302"/>
    </source>
</evidence>
<protein>
    <submittedName>
        <fullName evidence="2">Uncharacterized protein</fullName>
    </submittedName>
</protein>
<reference evidence="2" key="1">
    <citation type="journal article" date="2020" name="Stud. Mycol.">
        <title>101 Dothideomycetes genomes: a test case for predicting lifestyles and emergence of pathogens.</title>
        <authorList>
            <person name="Haridas S."/>
            <person name="Albert R."/>
            <person name="Binder M."/>
            <person name="Bloem J."/>
            <person name="Labutti K."/>
            <person name="Salamov A."/>
            <person name="Andreopoulos B."/>
            <person name="Baker S."/>
            <person name="Barry K."/>
            <person name="Bills G."/>
            <person name="Bluhm B."/>
            <person name="Cannon C."/>
            <person name="Castanera R."/>
            <person name="Culley D."/>
            <person name="Daum C."/>
            <person name="Ezra D."/>
            <person name="Gonzalez J."/>
            <person name="Henrissat B."/>
            <person name="Kuo A."/>
            <person name="Liang C."/>
            <person name="Lipzen A."/>
            <person name="Lutzoni F."/>
            <person name="Magnuson J."/>
            <person name="Mondo S."/>
            <person name="Nolan M."/>
            <person name="Ohm R."/>
            <person name="Pangilinan J."/>
            <person name="Park H.-J."/>
            <person name="Ramirez L."/>
            <person name="Alfaro M."/>
            <person name="Sun H."/>
            <person name="Tritt A."/>
            <person name="Yoshinaga Y."/>
            <person name="Zwiers L.-H."/>
            <person name="Turgeon B."/>
            <person name="Goodwin S."/>
            <person name="Spatafora J."/>
            <person name="Crous P."/>
            <person name="Grigoriev I."/>
        </authorList>
    </citation>
    <scope>NUCLEOTIDE SEQUENCE</scope>
    <source>
        <strain evidence="2">CBS 115976</strain>
    </source>
</reference>
<accession>A0A6A6TW26</accession>
<evidence type="ECO:0000313" key="2">
    <source>
        <dbReference type="EMBL" id="KAF2663950.1"/>
    </source>
</evidence>
<dbReference type="Proteomes" id="UP000799302">
    <property type="component" value="Unassembled WGS sequence"/>
</dbReference>
<feature type="region of interest" description="Disordered" evidence="1">
    <location>
        <begin position="55"/>
        <end position="76"/>
    </location>
</feature>
<name>A0A6A6TW26_9PEZI</name>
<dbReference type="AlphaFoldDB" id="A0A6A6TW26"/>
<proteinExistence type="predicted"/>
<organism evidence="2 3">
    <name type="scientific">Microthyrium microscopicum</name>
    <dbReference type="NCBI Taxonomy" id="703497"/>
    <lineage>
        <taxon>Eukaryota</taxon>
        <taxon>Fungi</taxon>
        <taxon>Dikarya</taxon>
        <taxon>Ascomycota</taxon>
        <taxon>Pezizomycotina</taxon>
        <taxon>Dothideomycetes</taxon>
        <taxon>Dothideomycetes incertae sedis</taxon>
        <taxon>Microthyriales</taxon>
        <taxon>Microthyriaceae</taxon>
        <taxon>Microthyrium</taxon>
    </lineage>
</organism>
<sequence length="214" mass="24905">MALIEGVDYSNAMDHNEHDGSMGSTAPPPYEDPLCFHCGEICPCSTQPVRLQMSGVSNGRAVSPRPETATSSEKEASLTVQDIFQQAEEKCRPEFRKWERQWLYQGAKFDEQYKDCSFYKEFKLWQALWHKVDIGQRVAQDPFRLHQYMYMAGSNDGRGTCWHWRASKKPESPFFQEWEEWVAVLRLKGFEAVHAIEYMTKTRPAFSRTWEACV</sequence>
<dbReference type="EMBL" id="MU004244">
    <property type="protein sequence ID" value="KAF2663950.1"/>
    <property type="molecule type" value="Genomic_DNA"/>
</dbReference>
<keyword evidence="3" id="KW-1185">Reference proteome</keyword>
<gene>
    <name evidence="2" type="ORF">BT63DRAFT_484097</name>
</gene>